<dbReference type="Proteomes" id="UP000095281">
    <property type="component" value="Unplaced"/>
</dbReference>
<evidence type="ECO:0000313" key="1">
    <source>
        <dbReference type="Proteomes" id="UP000095281"/>
    </source>
</evidence>
<proteinExistence type="predicted"/>
<protein>
    <submittedName>
        <fullName evidence="2">Ovule protein</fullName>
    </submittedName>
</protein>
<keyword evidence="1" id="KW-1185">Reference proteome</keyword>
<dbReference type="AlphaFoldDB" id="A0A1I8AW59"/>
<dbReference type="WBParaSite" id="MhA1_Contig0.frz3.gene83">
    <property type="protein sequence ID" value="MhA1_Contig0.frz3.gene83"/>
    <property type="gene ID" value="MhA1_Contig0.frz3.gene83"/>
</dbReference>
<sequence length="120" mass="13557">MENHHYYNNNHHQVWQHPQAVQQPLDPLWCSPEENGQLFSSLSTSFPSSHNYYYSSFPGCNTPMAMASPVQAVEVAPPPPPPPQHLTQSTKNNAFTLPIMDEERQMNNNGGESSFLSNFQ</sequence>
<organism evidence="1 2">
    <name type="scientific">Meloidogyne hapla</name>
    <name type="common">Root-knot nematode worm</name>
    <dbReference type="NCBI Taxonomy" id="6305"/>
    <lineage>
        <taxon>Eukaryota</taxon>
        <taxon>Metazoa</taxon>
        <taxon>Ecdysozoa</taxon>
        <taxon>Nematoda</taxon>
        <taxon>Chromadorea</taxon>
        <taxon>Rhabditida</taxon>
        <taxon>Tylenchina</taxon>
        <taxon>Tylenchomorpha</taxon>
        <taxon>Tylenchoidea</taxon>
        <taxon>Meloidogynidae</taxon>
        <taxon>Meloidogyninae</taxon>
        <taxon>Meloidogyne</taxon>
    </lineage>
</organism>
<name>A0A1I8AW59_MELHA</name>
<accession>A0A1I8AW59</accession>
<evidence type="ECO:0000313" key="2">
    <source>
        <dbReference type="WBParaSite" id="MhA1_Contig0.frz3.gene83"/>
    </source>
</evidence>
<reference evidence="2" key="1">
    <citation type="submission" date="2016-11" db="UniProtKB">
        <authorList>
            <consortium name="WormBaseParasite"/>
        </authorList>
    </citation>
    <scope>IDENTIFICATION</scope>
</reference>